<feature type="region of interest" description="Disordered" evidence="1">
    <location>
        <begin position="117"/>
        <end position="215"/>
    </location>
</feature>
<evidence type="ECO:0000313" key="2">
    <source>
        <dbReference type="EMBL" id="CAA2990978.1"/>
    </source>
</evidence>
<dbReference type="AlphaFoldDB" id="A0A8S0SGQ0"/>
<evidence type="ECO:0000313" key="3">
    <source>
        <dbReference type="Proteomes" id="UP000594638"/>
    </source>
</evidence>
<protein>
    <submittedName>
        <fullName evidence="2">Uncharacterized protein</fullName>
    </submittedName>
</protein>
<feature type="compositionally biased region" description="Pro residues" evidence="1">
    <location>
        <begin position="117"/>
        <end position="126"/>
    </location>
</feature>
<comment type="caution">
    <text evidence="2">The sequence shown here is derived from an EMBL/GenBank/DDBJ whole genome shotgun (WGS) entry which is preliminary data.</text>
</comment>
<gene>
    <name evidence="2" type="ORF">OLEA9_A116179</name>
</gene>
<dbReference type="Gramene" id="OE9A116179T1">
    <property type="protein sequence ID" value="OE9A116179C1"/>
    <property type="gene ID" value="OE9A116179"/>
</dbReference>
<accession>A0A8S0SGQ0</accession>
<name>A0A8S0SGQ0_OLEEU</name>
<keyword evidence="3" id="KW-1185">Reference proteome</keyword>
<dbReference type="EMBL" id="CACTIH010004532">
    <property type="protein sequence ID" value="CAA2990978.1"/>
    <property type="molecule type" value="Genomic_DNA"/>
</dbReference>
<evidence type="ECO:0000256" key="1">
    <source>
        <dbReference type="SAM" id="MobiDB-lite"/>
    </source>
</evidence>
<dbReference type="Proteomes" id="UP000594638">
    <property type="component" value="Unassembled WGS sequence"/>
</dbReference>
<feature type="region of interest" description="Disordered" evidence="1">
    <location>
        <begin position="27"/>
        <end position="95"/>
    </location>
</feature>
<sequence length="215" mass="23348">TCLGEEFPTRALLAQRRAHRQLARSLARCRRHTPSQRTPSSQATSNVEQGNAARMAQQPRGFKIRMSPKSSTDTIDWRGTSERKRKPCPWGPREGFPVARSGARSWFAVDEALLAAWPPPPPPPPSITRLGRPASRRGPADGPWPSRNKRPRVGGGGPSCRLSARPACNHSRGPDATPFDTAAVRPGCTRGACPSRPSLAEQNKFIDESPPTPVG</sequence>
<reference evidence="2 3" key="1">
    <citation type="submission" date="2019-12" db="EMBL/GenBank/DDBJ databases">
        <authorList>
            <person name="Alioto T."/>
            <person name="Alioto T."/>
            <person name="Gomez Garrido J."/>
        </authorList>
    </citation>
    <scope>NUCLEOTIDE SEQUENCE [LARGE SCALE GENOMIC DNA]</scope>
</reference>
<feature type="compositionally biased region" description="Polar residues" evidence="1">
    <location>
        <begin position="35"/>
        <end position="49"/>
    </location>
</feature>
<organism evidence="2 3">
    <name type="scientific">Olea europaea subsp. europaea</name>
    <dbReference type="NCBI Taxonomy" id="158383"/>
    <lineage>
        <taxon>Eukaryota</taxon>
        <taxon>Viridiplantae</taxon>
        <taxon>Streptophyta</taxon>
        <taxon>Embryophyta</taxon>
        <taxon>Tracheophyta</taxon>
        <taxon>Spermatophyta</taxon>
        <taxon>Magnoliopsida</taxon>
        <taxon>eudicotyledons</taxon>
        <taxon>Gunneridae</taxon>
        <taxon>Pentapetalae</taxon>
        <taxon>asterids</taxon>
        <taxon>lamiids</taxon>
        <taxon>Lamiales</taxon>
        <taxon>Oleaceae</taxon>
        <taxon>Oleeae</taxon>
        <taxon>Olea</taxon>
    </lineage>
</organism>
<proteinExistence type="predicted"/>
<feature type="non-terminal residue" evidence="2">
    <location>
        <position position="1"/>
    </location>
</feature>